<dbReference type="EMBL" id="HAEG01004617">
    <property type="protein sequence ID" value="SBR72087.1"/>
    <property type="molecule type" value="Transcribed_RNA"/>
</dbReference>
<organism evidence="1">
    <name type="scientific">Nothobranchius pienaari</name>
    <dbReference type="NCBI Taxonomy" id="704102"/>
    <lineage>
        <taxon>Eukaryota</taxon>
        <taxon>Metazoa</taxon>
        <taxon>Chordata</taxon>
        <taxon>Craniata</taxon>
        <taxon>Vertebrata</taxon>
        <taxon>Euteleostomi</taxon>
        <taxon>Actinopterygii</taxon>
        <taxon>Neopterygii</taxon>
        <taxon>Teleostei</taxon>
        <taxon>Neoteleostei</taxon>
        <taxon>Acanthomorphata</taxon>
        <taxon>Ovalentaria</taxon>
        <taxon>Atherinomorphae</taxon>
        <taxon>Cyprinodontiformes</taxon>
        <taxon>Nothobranchiidae</taxon>
        <taxon>Nothobranchius</taxon>
    </lineage>
</organism>
<accession>A0A1A8NTN6</accession>
<evidence type="ECO:0000313" key="1">
    <source>
        <dbReference type="EMBL" id="SBR72087.1"/>
    </source>
</evidence>
<dbReference type="GO" id="GO:0016301">
    <property type="term" value="F:kinase activity"/>
    <property type="evidence" value="ECO:0007669"/>
    <property type="project" value="UniProtKB-KW"/>
</dbReference>
<name>A0A1A8NTN6_9TELE</name>
<keyword evidence="1" id="KW-0808">Transferase</keyword>
<dbReference type="AlphaFoldDB" id="A0A1A8NTN6"/>
<reference evidence="1" key="2">
    <citation type="submission" date="2016-06" db="EMBL/GenBank/DDBJ databases">
        <title>The genome of a short-lived fish provides insights into sex chromosome evolution and the genetic control of aging.</title>
        <authorList>
            <person name="Reichwald K."/>
            <person name="Felder M."/>
            <person name="Petzold A."/>
            <person name="Koch P."/>
            <person name="Groth M."/>
            <person name="Platzer M."/>
        </authorList>
    </citation>
    <scope>NUCLEOTIDE SEQUENCE</scope>
    <source>
        <tissue evidence="1">Brain</tissue>
    </source>
</reference>
<keyword evidence="1" id="KW-0418">Kinase</keyword>
<proteinExistence type="predicted"/>
<gene>
    <name evidence="1" type="primary">BX571712.1</name>
</gene>
<protein>
    <submittedName>
        <fullName evidence="1">Protein kinase domain containing, cytoplasmic</fullName>
    </submittedName>
</protein>
<sequence length="69" mass="7405">AQSWMKLLQVSGSSQYLSGCLGVGVVKGSAGSMVGRSILSRYEQVGWAQDAENPEQPEAGVIKKINYFI</sequence>
<feature type="non-terminal residue" evidence="1">
    <location>
        <position position="1"/>
    </location>
</feature>
<reference evidence="1" key="1">
    <citation type="submission" date="2016-05" db="EMBL/GenBank/DDBJ databases">
        <authorList>
            <person name="Lavstsen T."/>
            <person name="Jespersen J.S."/>
        </authorList>
    </citation>
    <scope>NUCLEOTIDE SEQUENCE</scope>
    <source>
        <tissue evidence="1">Brain</tissue>
    </source>
</reference>
<feature type="non-terminal residue" evidence="1">
    <location>
        <position position="69"/>
    </location>
</feature>